<dbReference type="InParanoid" id="A9VDB7"/>
<dbReference type="FunFam" id="3.20.20.70:FF:000154">
    <property type="entry name" value="Probable nitronate monooxygenase"/>
    <property type="match status" value="1"/>
</dbReference>
<dbReference type="Pfam" id="PF03060">
    <property type="entry name" value="NMO"/>
    <property type="match status" value="1"/>
</dbReference>
<name>A9VDB7_MONBE</name>
<dbReference type="InterPro" id="IPR004136">
    <property type="entry name" value="NMO"/>
</dbReference>
<dbReference type="CDD" id="cd04730">
    <property type="entry name" value="NPD_like"/>
    <property type="match status" value="1"/>
</dbReference>
<dbReference type="GO" id="GO:0000166">
    <property type="term" value="F:nucleotide binding"/>
    <property type="evidence" value="ECO:0007669"/>
    <property type="project" value="UniProtKB-KW"/>
</dbReference>
<keyword evidence="7" id="KW-0503">Monooxygenase</keyword>
<dbReference type="eggNOG" id="ENOG502QQW7">
    <property type="taxonomic scope" value="Eukaryota"/>
</dbReference>
<evidence type="ECO:0008006" key="10">
    <source>
        <dbReference type="Google" id="ProtNLM"/>
    </source>
</evidence>
<organism evidence="8 9">
    <name type="scientific">Monosiga brevicollis</name>
    <name type="common">Choanoflagellate</name>
    <dbReference type="NCBI Taxonomy" id="81824"/>
    <lineage>
        <taxon>Eukaryota</taxon>
        <taxon>Choanoflagellata</taxon>
        <taxon>Craspedida</taxon>
        <taxon>Salpingoecidae</taxon>
        <taxon>Monosiga</taxon>
    </lineage>
</organism>
<dbReference type="PANTHER" id="PTHR42747:SF3">
    <property type="entry name" value="NITRONATE MONOOXYGENASE-RELATED"/>
    <property type="match status" value="1"/>
</dbReference>
<accession>A9VDB7</accession>
<evidence type="ECO:0000256" key="1">
    <source>
        <dbReference type="ARBA" id="ARBA00001917"/>
    </source>
</evidence>
<keyword evidence="5" id="KW-0547">Nucleotide-binding</keyword>
<dbReference type="SUPFAM" id="SSF51412">
    <property type="entry name" value="Inosine monophosphate dehydrogenase (IMPDH)"/>
    <property type="match status" value="1"/>
</dbReference>
<dbReference type="InterPro" id="IPR013785">
    <property type="entry name" value="Aldolase_TIM"/>
</dbReference>
<dbReference type="OMA" id="AYPEVHH"/>
<evidence type="ECO:0000256" key="4">
    <source>
        <dbReference type="ARBA" id="ARBA00022643"/>
    </source>
</evidence>
<dbReference type="KEGG" id="mbr:MONBRDRAFT_12798"/>
<reference evidence="8 9" key="1">
    <citation type="journal article" date="2008" name="Nature">
        <title>The genome of the choanoflagellate Monosiga brevicollis and the origin of metazoans.</title>
        <authorList>
            <consortium name="JGI Sequencing"/>
            <person name="King N."/>
            <person name="Westbrook M.J."/>
            <person name="Young S.L."/>
            <person name="Kuo A."/>
            <person name="Abedin M."/>
            <person name="Chapman J."/>
            <person name="Fairclough S."/>
            <person name="Hellsten U."/>
            <person name="Isogai Y."/>
            <person name="Letunic I."/>
            <person name="Marr M."/>
            <person name="Pincus D."/>
            <person name="Putnam N."/>
            <person name="Rokas A."/>
            <person name="Wright K.J."/>
            <person name="Zuzow R."/>
            <person name="Dirks W."/>
            <person name="Good M."/>
            <person name="Goodstein D."/>
            <person name="Lemons D."/>
            <person name="Li W."/>
            <person name="Lyons J.B."/>
            <person name="Morris A."/>
            <person name="Nichols S."/>
            <person name="Richter D.J."/>
            <person name="Salamov A."/>
            <person name="Bork P."/>
            <person name="Lim W.A."/>
            <person name="Manning G."/>
            <person name="Miller W.T."/>
            <person name="McGinnis W."/>
            <person name="Shapiro H."/>
            <person name="Tjian R."/>
            <person name="Grigoriev I.V."/>
            <person name="Rokhsar D."/>
        </authorList>
    </citation>
    <scope>NUCLEOTIDE SEQUENCE [LARGE SCALE GENOMIC DNA]</scope>
    <source>
        <strain evidence="9">MX1 / ATCC 50154</strain>
    </source>
</reference>
<evidence type="ECO:0000256" key="2">
    <source>
        <dbReference type="ARBA" id="ARBA00009881"/>
    </source>
</evidence>
<protein>
    <recommendedName>
        <fullName evidence="10">Nitronate monooxygenase domain-containing protein</fullName>
    </recommendedName>
</protein>
<keyword evidence="3" id="KW-0285">Flavoprotein</keyword>
<dbReference type="GeneID" id="5896009"/>
<gene>
    <name evidence="8" type="ORF">MONBRDRAFT_12798</name>
</gene>
<evidence type="ECO:0000313" key="9">
    <source>
        <dbReference type="Proteomes" id="UP000001357"/>
    </source>
</evidence>
<dbReference type="STRING" id="81824.A9VDB7"/>
<keyword evidence="4" id="KW-0288">FMN</keyword>
<evidence type="ECO:0000256" key="6">
    <source>
        <dbReference type="ARBA" id="ARBA00023002"/>
    </source>
</evidence>
<evidence type="ECO:0000256" key="7">
    <source>
        <dbReference type="ARBA" id="ARBA00023033"/>
    </source>
</evidence>
<keyword evidence="6" id="KW-0560">Oxidoreductase</keyword>
<evidence type="ECO:0000256" key="3">
    <source>
        <dbReference type="ARBA" id="ARBA00022630"/>
    </source>
</evidence>
<evidence type="ECO:0000256" key="5">
    <source>
        <dbReference type="ARBA" id="ARBA00022741"/>
    </source>
</evidence>
<dbReference type="Proteomes" id="UP000001357">
    <property type="component" value="Unassembled WGS sequence"/>
</dbReference>
<dbReference type="RefSeq" id="XP_001750745.1">
    <property type="nucleotide sequence ID" value="XM_001750693.1"/>
</dbReference>
<dbReference type="AlphaFoldDB" id="A9VDB7"/>
<keyword evidence="9" id="KW-1185">Reference proteome</keyword>
<dbReference type="Gene3D" id="3.20.20.70">
    <property type="entry name" value="Aldolase class I"/>
    <property type="match status" value="1"/>
</dbReference>
<comment type="similarity">
    <text evidence="2">Belongs to the nitronate monooxygenase family. NMO class I subfamily.</text>
</comment>
<sequence>MAAAVSNAGALGALGLGAATPAKARHAIELTQSLTDKPFNVNVFCHTPARRNTDREGHWLQRTKPLFAEFGAQPPARLREIYPSFTHDEDACLEVLLHTRPRVVSFHFGLPRPDQAQALRRAGCLLVATATCLKEAHAIVDLGLDAIVAQGWEAGGHRGVFDPDAPDDQLSTKDLTLQLAQAHPGTPLIAAGGLMTGADLHRARAWGAGAAQLGTAFVPCPESDASPAHKARLGPDAHTVMTRAISGRPARALYNRFTAWEANQAITPSDIPAYPCAYDLGKALDTIAQAHRELGYGAHWAGTASHHARALPAHDLVALLTAEWRAASSPTA</sequence>
<proteinExistence type="inferred from homology"/>
<evidence type="ECO:0000313" key="8">
    <source>
        <dbReference type="EMBL" id="EDQ84450.1"/>
    </source>
</evidence>
<dbReference type="EMBL" id="CH991587">
    <property type="protein sequence ID" value="EDQ84450.1"/>
    <property type="molecule type" value="Genomic_DNA"/>
</dbReference>
<comment type="cofactor">
    <cofactor evidence="1">
        <name>FMN</name>
        <dbReference type="ChEBI" id="CHEBI:58210"/>
    </cofactor>
</comment>
<dbReference type="GO" id="GO:0018580">
    <property type="term" value="F:nitronate monooxygenase activity"/>
    <property type="evidence" value="ECO:0000318"/>
    <property type="project" value="GO_Central"/>
</dbReference>
<dbReference type="PANTHER" id="PTHR42747">
    <property type="entry name" value="NITRONATE MONOOXYGENASE-RELATED"/>
    <property type="match status" value="1"/>
</dbReference>